<keyword evidence="2" id="KW-1185">Reference proteome</keyword>
<evidence type="ECO:0000313" key="2">
    <source>
        <dbReference type="Proteomes" id="UP000790377"/>
    </source>
</evidence>
<reference evidence="1" key="1">
    <citation type="journal article" date="2021" name="New Phytol.">
        <title>Evolutionary innovations through gain and loss of genes in the ectomycorrhizal Boletales.</title>
        <authorList>
            <person name="Wu G."/>
            <person name="Miyauchi S."/>
            <person name="Morin E."/>
            <person name="Kuo A."/>
            <person name="Drula E."/>
            <person name="Varga T."/>
            <person name="Kohler A."/>
            <person name="Feng B."/>
            <person name="Cao Y."/>
            <person name="Lipzen A."/>
            <person name="Daum C."/>
            <person name="Hundley H."/>
            <person name="Pangilinan J."/>
            <person name="Johnson J."/>
            <person name="Barry K."/>
            <person name="LaButti K."/>
            <person name="Ng V."/>
            <person name="Ahrendt S."/>
            <person name="Min B."/>
            <person name="Choi I.G."/>
            <person name="Park H."/>
            <person name="Plett J.M."/>
            <person name="Magnuson J."/>
            <person name="Spatafora J.W."/>
            <person name="Nagy L.G."/>
            <person name="Henrissat B."/>
            <person name="Grigoriev I.V."/>
            <person name="Yang Z.L."/>
            <person name="Xu J."/>
            <person name="Martin F.M."/>
        </authorList>
    </citation>
    <scope>NUCLEOTIDE SEQUENCE</scope>
    <source>
        <strain evidence="1">ATCC 28755</strain>
    </source>
</reference>
<sequence>MMSTLAVMPYDVSRTCLSSRTNQPYSYSRPHIHGTSFELDCPAQSTSRFPISSERPESQPQRSATPPACSPGPIHPRYDPLHILSQAPPCVPKPHAQWAKDPAPEVAPGVLSDGVLTAAFPPVRDFLDAAASEPPASPPLPVDKRILALAALSVFYHPLHPAHWVFWNKEQKRATAAIVQTVLDTTPTPIMSPIGWIAVPENLWILSSTQIAYSGALASVPWYTTYVPPETAGRMSLRKRKAPAILSDDKAGSGDETADDDAPISPPPRKRAKTRKSTANANANANAIAKASAPTPAGSGDGGTITGDSPTEADVDADAQAAEAVLLLSADPPPSLTKAAKRERIQSPALDLESRIAVDEVVAAETPPPRASLRQKERKARTIASPASTVSELTPARSSPLYRETTPLIARGSSSSSSVISEPNEGAESASGSSTAVSVQEDDGSKAHKVVHEGVPEEGEGGEENETPAKSRKKSSARRRPRAPRTKAVSRARGKSKVVEEDANAGDDAGDDELLAASLPVSAPPRRSRTKARRR</sequence>
<dbReference type="EMBL" id="MU267622">
    <property type="protein sequence ID" value="KAH7913928.1"/>
    <property type="molecule type" value="Genomic_DNA"/>
</dbReference>
<proteinExistence type="predicted"/>
<comment type="caution">
    <text evidence="1">The sequence shown here is derived from an EMBL/GenBank/DDBJ whole genome shotgun (WGS) entry which is preliminary data.</text>
</comment>
<evidence type="ECO:0000313" key="1">
    <source>
        <dbReference type="EMBL" id="KAH7913928.1"/>
    </source>
</evidence>
<accession>A0ACB8ALN3</accession>
<organism evidence="1 2">
    <name type="scientific">Hygrophoropsis aurantiaca</name>
    <dbReference type="NCBI Taxonomy" id="72124"/>
    <lineage>
        <taxon>Eukaryota</taxon>
        <taxon>Fungi</taxon>
        <taxon>Dikarya</taxon>
        <taxon>Basidiomycota</taxon>
        <taxon>Agaricomycotina</taxon>
        <taxon>Agaricomycetes</taxon>
        <taxon>Agaricomycetidae</taxon>
        <taxon>Boletales</taxon>
        <taxon>Coniophorineae</taxon>
        <taxon>Hygrophoropsidaceae</taxon>
        <taxon>Hygrophoropsis</taxon>
    </lineage>
</organism>
<name>A0ACB8ALN3_9AGAM</name>
<dbReference type="Proteomes" id="UP000790377">
    <property type="component" value="Unassembled WGS sequence"/>
</dbReference>
<gene>
    <name evidence="1" type="ORF">BJ138DRAFT_1177724</name>
</gene>
<protein>
    <submittedName>
        <fullName evidence="1">Uncharacterized protein</fullName>
    </submittedName>
</protein>